<dbReference type="InterPro" id="IPR000014">
    <property type="entry name" value="PAS"/>
</dbReference>
<comment type="caution">
    <text evidence="8">The sequence shown here is derived from an EMBL/GenBank/DDBJ whole genome shotgun (WGS) entry which is preliminary data.</text>
</comment>
<keyword evidence="4" id="KW-0804">Transcription</keyword>
<feature type="domain" description="PAS" evidence="7">
    <location>
        <begin position="6"/>
        <end position="52"/>
    </location>
</feature>
<proteinExistence type="predicted"/>
<dbReference type="Proteomes" id="UP001194469">
    <property type="component" value="Unassembled WGS sequence"/>
</dbReference>
<dbReference type="InterPro" id="IPR009057">
    <property type="entry name" value="Homeodomain-like_sf"/>
</dbReference>
<dbReference type="CDD" id="cd00009">
    <property type="entry name" value="AAA"/>
    <property type="match status" value="1"/>
</dbReference>
<dbReference type="Pfam" id="PF25601">
    <property type="entry name" value="AAA_lid_14"/>
    <property type="match status" value="1"/>
</dbReference>
<feature type="region of interest" description="Disordered" evidence="5">
    <location>
        <begin position="414"/>
        <end position="463"/>
    </location>
</feature>
<evidence type="ECO:0000313" key="8">
    <source>
        <dbReference type="EMBL" id="MBG3877028.1"/>
    </source>
</evidence>
<dbReference type="InterPro" id="IPR058031">
    <property type="entry name" value="AAA_lid_NorR"/>
</dbReference>
<accession>A0ABS0J3L9</accession>
<dbReference type="SMART" id="SM00091">
    <property type="entry name" value="PAS"/>
    <property type="match status" value="1"/>
</dbReference>
<dbReference type="InterPro" id="IPR002078">
    <property type="entry name" value="Sigma_54_int"/>
</dbReference>
<dbReference type="PROSITE" id="PS50045">
    <property type="entry name" value="SIGMA54_INTERACT_4"/>
    <property type="match status" value="1"/>
</dbReference>
<name>A0ABS0J3L9_9BACT</name>
<keyword evidence="3" id="KW-0805">Transcription regulation</keyword>
<dbReference type="Pfam" id="PF02954">
    <property type="entry name" value="HTH_8"/>
    <property type="match status" value="1"/>
</dbReference>
<dbReference type="SUPFAM" id="SSF55785">
    <property type="entry name" value="PYP-like sensor domain (PAS domain)"/>
    <property type="match status" value="1"/>
</dbReference>
<dbReference type="RefSeq" id="WP_196609067.1">
    <property type="nucleotide sequence ID" value="NZ_VRYY01000210.1"/>
</dbReference>
<evidence type="ECO:0000256" key="4">
    <source>
        <dbReference type="ARBA" id="ARBA00023163"/>
    </source>
</evidence>
<dbReference type="SMART" id="SM00382">
    <property type="entry name" value="AAA"/>
    <property type="match status" value="1"/>
</dbReference>
<dbReference type="NCBIfam" id="TIGR00229">
    <property type="entry name" value="sensory_box"/>
    <property type="match status" value="1"/>
</dbReference>
<evidence type="ECO:0000256" key="1">
    <source>
        <dbReference type="ARBA" id="ARBA00022741"/>
    </source>
</evidence>
<dbReference type="PANTHER" id="PTHR32071">
    <property type="entry name" value="TRANSCRIPTIONAL REGULATORY PROTEIN"/>
    <property type="match status" value="1"/>
</dbReference>
<evidence type="ECO:0000256" key="3">
    <source>
        <dbReference type="ARBA" id="ARBA00023015"/>
    </source>
</evidence>
<evidence type="ECO:0000259" key="6">
    <source>
        <dbReference type="PROSITE" id="PS50045"/>
    </source>
</evidence>
<keyword evidence="9" id="KW-1185">Reference proteome</keyword>
<dbReference type="EMBL" id="VRYY01000210">
    <property type="protein sequence ID" value="MBG3877028.1"/>
    <property type="molecule type" value="Genomic_DNA"/>
</dbReference>
<dbReference type="Gene3D" id="1.10.10.60">
    <property type="entry name" value="Homeodomain-like"/>
    <property type="match status" value="1"/>
</dbReference>
<evidence type="ECO:0000259" key="7">
    <source>
        <dbReference type="PROSITE" id="PS50112"/>
    </source>
</evidence>
<dbReference type="Gene3D" id="3.40.50.300">
    <property type="entry name" value="P-loop containing nucleotide triphosphate hydrolases"/>
    <property type="match status" value="1"/>
</dbReference>
<dbReference type="Gene3D" id="1.10.8.60">
    <property type="match status" value="1"/>
</dbReference>
<dbReference type="CDD" id="cd00130">
    <property type="entry name" value="PAS"/>
    <property type="match status" value="1"/>
</dbReference>
<feature type="compositionally biased region" description="Low complexity" evidence="5">
    <location>
        <begin position="414"/>
        <end position="427"/>
    </location>
</feature>
<evidence type="ECO:0000313" key="9">
    <source>
        <dbReference type="Proteomes" id="UP001194469"/>
    </source>
</evidence>
<dbReference type="SUPFAM" id="SSF46689">
    <property type="entry name" value="Homeodomain-like"/>
    <property type="match status" value="1"/>
</dbReference>
<dbReference type="Gene3D" id="3.30.450.20">
    <property type="entry name" value="PAS domain"/>
    <property type="match status" value="1"/>
</dbReference>
<dbReference type="InterPro" id="IPR035965">
    <property type="entry name" value="PAS-like_dom_sf"/>
</dbReference>
<keyword evidence="1" id="KW-0547">Nucleotide-binding</keyword>
<gene>
    <name evidence="8" type="ORF">FVW20_08385</name>
</gene>
<dbReference type="PROSITE" id="PS50112">
    <property type="entry name" value="PAS"/>
    <property type="match status" value="1"/>
</dbReference>
<dbReference type="InterPro" id="IPR002197">
    <property type="entry name" value="HTH_Fis"/>
</dbReference>
<reference evidence="8 9" key="1">
    <citation type="submission" date="2019-08" db="EMBL/GenBank/DDBJ databases">
        <authorList>
            <person name="Luo N."/>
        </authorList>
    </citation>
    <scope>NUCLEOTIDE SEQUENCE [LARGE SCALE GENOMIC DNA]</scope>
    <source>
        <strain evidence="8 9">NCIMB 9442</strain>
    </source>
</reference>
<dbReference type="Pfam" id="PF13426">
    <property type="entry name" value="PAS_9"/>
    <property type="match status" value="1"/>
</dbReference>
<organism evidence="8 9">
    <name type="scientific">Nitratidesulfovibrio oxamicus</name>
    <dbReference type="NCBI Taxonomy" id="32016"/>
    <lineage>
        <taxon>Bacteria</taxon>
        <taxon>Pseudomonadati</taxon>
        <taxon>Thermodesulfobacteriota</taxon>
        <taxon>Desulfovibrionia</taxon>
        <taxon>Desulfovibrionales</taxon>
        <taxon>Desulfovibrionaceae</taxon>
        <taxon>Nitratidesulfovibrio</taxon>
    </lineage>
</organism>
<dbReference type="Pfam" id="PF00158">
    <property type="entry name" value="Sigma54_activat"/>
    <property type="match status" value="1"/>
</dbReference>
<feature type="domain" description="Sigma-54 factor interaction" evidence="6">
    <location>
        <begin position="147"/>
        <end position="376"/>
    </location>
</feature>
<dbReference type="InterPro" id="IPR003593">
    <property type="entry name" value="AAA+_ATPase"/>
</dbReference>
<sequence length="524" mass="56493">MDALESGRFLREVINTINDGFFLVGPDGRILMANPALERLTGYEAGELAGQTCAILNCDACVRSRSLGGGHWCRLFDRKDEHRKRCTLVRRDGTSITVLKNAKVLKDGDRVIAAVETITDISAVVEKDRRIEELSRLLGSDEGFAGMVGTSPAMQRVFKIIERAAESDAPVLVLGPSGTGKELAARAIHELGRRKNGAYVQLNCAALNEALLESELFGHVRGAFTGAIRDRQGRFEAAHGGDIFLDEIGDIPLPIQVKLLRVLETKRIERVGDNASREVDVRIIAATNRDLGRLVRAGRFREDLLFRINVIPIHLPPLADRREDIPLLAAHFLKGIRERDGRDVTGLTPEALRLLTAYGWPGNVRELRSALEYACVIAEGGRLGVEHLPQHIAGAGWHPECTGPGGMVGTGGVAAHASHTSHTSHAGASDRHPELHPAQGGHGPRGIPEDATPRGGDGGGMSAGTFAYGGRPARHERERAELVEALRAAGGNVSEAARLLGVHRGTVRNRMLRHGIDVHKAVAG</sequence>
<dbReference type="PRINTS" id="PR01590">
    <property type="entry name" value="HTHFIS"/>
</dbReference>
<evidence type="ECO:0000256" key="5">
    <source>
        <dbReference type="SAM" id="MobiDB-lite"/>
    </source>
</evidence>
<keyword evidence="2" id="KW-0067">ATP-binding</keyword>
<dbReference type="InterPro" id="IPR027417">
    <property type="entry name" value="P-loop_NTPase"/>
</dbReference>
<dbReference type="SUPFAM" id="SSF52540">
    <property type="entry name" value="P-loop containing nucleoside triphosphate hydrolases"/>
    <property type="match status" value="1"/>
</dbReference>
<evidence type="ECO:0000256" key="2">
    <source>
        <dbReference type="ARBA" id="ARBA00022840"/>
    </source>
</evidence>
<protein>
    <submittedName>
        <fullName evidence="8">PAS domain-containing protein</fullName>
    </submittedName>
</protein>